<evidence type="ECO:0000313" key="2">
    <source>
        <dbReference type="EMBL" id="PKI54768.1"/>
    </source>
</evidence>
<organism evidence="2 3">
    <name type="scientific">Punica granatum</name>
    <name type="common">Pomegranate</name>
    <dbReference type="NCBI Taxonomy" id="22663"/>
    <lineage>
        <taxon>Eukaryota</taxon>
        <taxon>Viridiplantae</taxon>
        <taxon>Streptophyta</taxon>
        <taxon>Embryophyta</taxon>
        <taxon>Tracheophyta</taxon>
        <taxon>Spermatophyta</taxon>
        <taxon>Magnoliopsida</taxon>
        <taxon>eudicotyledons</taxon>
        <taxon>Gunneridae</taxon>
        <taxon>Pentapetalae</taxon>
        <taxon>rosids</taxon>
        <taxon>malvids</taxon>
        <taxon>Myrtales</taxon>
        <taxon>Lythraceae</taxon>
        <taxon>Punica</taxon>
    </lineage>
</organism>
<gene>
    <name evidence="2" type="ORF">CRG98_024870</name>
</gene>
<reference evidence="2 3" key="1">
    <citation type="submission" date="2017-11" db="EMBL/GenBank/DDBJ databases">
        <title>De-novo sequencing of pomegranate (Punica granatum L.) genome.</title>
        <authorList>
            <person name="Akparov Z."/>
            <person name="Amiraslanov A."/>
            <person name="Hajiyeva S."/>
            <person name="Abbasov M."/>
            <person name="Kaur K."/>
            <person name="Hamwieh A."/>
            <person name="Solovyev V."/>
            <person name="Salamov A."/>
            <person name="Braich B."/>
            <person name="Kosarev P."/>
            <person name="Mahmoud A."/>
            <person name="Hajiyev E."/>
            <person name="Babayeva S."/>
            <person name="Izzatullayeva V."/>
            <person name="Mammadov A."/>
            <person name="Mammadov A."/>
            <person name="Sharifova S."/>
            <person name="Ojaghi J."/>
            <person name="Eynullazada K."/>
            <person name="Bayramov B."/>
            <person name="Abdulazimova A."/>
            <person name="Shahmuradov I."/>
        </authorList>
    </citation>
    <scope>NUCLEOTIDE SEQUENCE [LARGE SCALE GENOMIC DNA]</scope>
    <source>
        <strain evidence="3">cv. AG2017</strain>
        <tissue evidence="2">Leaf</tissue>
    </source>
</reference>
<comment type="caution">
    <text evidence="2">The sequence shown here is derived from an EMBL/GenBank/DDBJ whole genome shotgun (WGS) entry which is preliminary data.</text>
</comment>
<evidence type="ECO:0000256" key="1">
    <source>
        <dbReference type="SAM" id="MobiDB-lite"/>
    </source>
</evidence>
<dbReference type="AlphaFoldDB" id="A0A2I0JEV9"/>
<dbReference type="Proteomes" id="UP000233551">
    <property type="component" value="Unassembled WGS sequence"/>
</dbReference>
<dbReference type="EMBL" id="PGOL01001771">
    <property type="protein sequence ID" value="PKI54768.1"/>
    <property type="molecule type" value="Genomic_DNA"/>
</dbReference>
<protein>
    <submittedName>
        <fullName evidence="2">Uncharacterized protein</fullName>
    </submittedName>
</protein>
<feature type="region of interest" description="Disordered" evidence="1">
    <location>
        <begin position="22"/>
        <end position="47"/>
    </location>
</feature>
<accession>A0A2I0JEV9</accession>
<proteinExistence type="predicted"/>
<name>A0A2I0JEV9_PUNGR</name>
<feature type="compositionally biased region" description="Polar residues" evidence="1">
    <location>
        <begin position="26"/>
        <end position="43"/>
    </location>
</feature>
<keyword evidence="3" id="KW-1185">Reference proteome</keyword>
<evidence type="ECO:0000313" key="3">
    <source>
        <dbReference type="Proteomes" id="UP000233551"/>
    </source>
</evidence>
<sequence length="63" mass="7017">MAHERLPGLSWDMSRDLGTPVDMYNTGFNTPKPSTMGSNTPTHTENERLECCMGSSLESPFRP</sequence>